<name>A0A4R5DKV5_9BACT</name>
<dbReference type="PROSITE" id="PS50297">
    <property type="entry name" value="ANK_REP_REGION"/>
    <property type="match status" value="3"/>
</dbReference>
<gene>
    <name evidence="4" type="ORF">E0F88_16760</name>
</gene>
<keyword evidence="1" id="KW-0677">Repeat</keyword>
<dbReference type="EMBL" id="SMFL01000005">
    <property type="protein sequence ID" value="TDE14832.1"/>
    <property type="molecule type" value="Genomic_DNA"/>
</dbReference>
<dbReference type="SMART" id="SM00248">
    <property type="entry name" value="ANK"/>
    <property type="match status" value="4"/>
</dbReference>
<dbReference type="Gene3D" id="1.25.40.20">
    <property type="entry name" value="Ankyrin repeat-containing domain"/>
    <property type="match status" value="2"/>
</dbReference>
<evidence type="ECO:0000256" key="1">
    <source>
        <dbReference type="ARBA" id="ARBA00022737"/>
    </source>
</evidence>
<feature type="repeat" description="ANK" evidence="3">
    <location>
        <begin position="42"/>
        <end position="74"/>
    </location>
</feature>
<dbReference type="InterPro" id="IPR002110">
    <property type="entry name" value="Ankyrin_rpt"/>
</dbReference>
<reference evidence="4 5" key="1">
    <citation type="submission" date="2019-03" db="EMBL/GenBank/DDBJ databases">
        <title>Dyadobacter AR-3-6 sp. nov., isolated from arctic soil.</title>
        <authorList>
            <person name="Chaudhary D.K."/>
        </authorList>
    </citation>
    <scope>NUCLEOTIDE SEQUENCE [LARGE SCALE GENOMIC DNA]</scope>
    <source>
        <strain evidence="4 5">AR-3-6</strain>
    </source>
</reference>
<feature type="repeat" description="ANK" evidence="3">
    <location>
        <begin position="9"/>
        <end position="41"/>
    </location>
</feature>
<feature type="repeat" description="ANK" evidence="3">
    <location>
        <begin position="76"/>
        <end position="108"/>
    </location>
</feature>
<sequence length="169" mass="18303">MVHLLLKLIDMTALMNAINKNNATLVGQLIENGADVNELDSNQDAPLVIAAYKGYDQIVKSLLDAGADVTAVDPGMKATALHAAAYAGRNEAAKLLIAYHIDINKQGPYNGYTALHDAIWQNNVEVVKTLLDANADLKLLSNDHKSALELAKSKNRKEIVALIQSKMEK</sequence>
<dbReference type="OrthoDB" id="671583at2"/>
<accession>A0A4R5DKV5</accession>
<evidence type="ECO:0000256" key="3">
    <source>
        <dbReference type="PROSITE-ProRule" id="PRU00023"/>
    </source>
</evidence>
<dbReference type="SUPFAM" id="SSF48403">
    <property type="entry name" value="Ankyrin repeat"/>
    <property type="match status" value="1"/>
</dbReference>
<dbReference type="InterPro" id="IPR036770">
    <property type="entry name" value="Ankyrin_rpt-contain_sf"/>
</dbReference>
<keyword evidence="2 3" id="KW-0040">ANK repeat</keyword>
<evidence type="ECO:0000313" key="4">
    <source>
        <dbReference type="EMBL" id="TDE14832.1"/>
    </source>
</evidence>
<dbReference type="Proteomes" id="UP000294850">
    <property type="component" value="Unassembled WGS sequence"/>
</dbReference>
<feature type="repeat" description="ANK" evidence="3">
    <location>
        <begin position="110"/>
        <end position="142"/>
    </location>
</feature>
<keyword evidence="5" id="KW-1185">Reference proteome</keyword>
<organism evidence="4 5">
    <name type="scientific">Dyadobacter psychrotolerans</name>
    <dbReference type="NCBI Taxonomy" id="2541721"/>
    <lineage>
        <taxon>Bacteria</taxon>
        <taxon>Pseudomonadati</taxon>
        <taxon>Bacteroidota</taxon>
        <taxon>Cytophagia</taxon>
        <taxon>Cytophagales</taxon>
        <taxon>Spirosomataceae</taxon>
        <taxon>Dyadobacter</taxon>
    </lineage>
</organism>
<comment type="caution">
    <text evidence="4">The sequence shown here is derived from an EMBL/GenBank/DDBJ whole genome shotgun (WGS) entry which is preliminary data.</text>
</comment>
<dbReference type="PROSITE" id="PS50088">
    <property type="entry name" value="ANK_REPEAT"/>
    <property type="match status" value="4"/>
</dbReference>
<dbReference type="AlphaFoldDB" id="A0A4R5DKV5"/>
<protein>
    <submittedName>
        <fullName evidence="4">Ankyrin repeat domain-containing protein</fullName>
    </submittedName>
</protein>
<evidence type="ECO:0000313" key="5">
    <source>
        <dbReference type="Proteomes" id="UP000294850"/>
    </source>
</evidence>
<dbReference type="PANTHER" id="PTHR24173:SF74">
    <property type="entry name" value="ANKYRIN REPEAT DOMAIN-CONTAINING PROTEIN 16"/>
    <property type="match status" value="1"/>
</dbReference>
<dbReference type="Pfam" id="PF12796">
    <property type="entry name" value="Ank_2"/>
    <property type="match status" value="2"/>
</dbReference>
<evidence type="ECO:0000256" key="2">
    <source>
        <dbReference type="ARBA" id="ARBA00023043"/>
    </source>
</evidence>
<dbReference type="PANTHER" id="PTHR24173">
    <property type="entry name" value="ANKYRIN REPEAT CONTAINING"/>
    <property type="match status" value="1"/>
</dbReference>
<dbReference type="RefSeq" id="WP_131959416.1">
    <property type="nucleotide sequence ID" value="NZ_SMFL01000005.1"/>
</dbReference>
<proteinExistence type="predicted"/>